<dbReference type="AlphaFoldDB" id="A0A812KQZ2"/>
<accession>A0A812KQZ2</accession>
<proteinExistence type="predicted"/>
<comment type="caution">
    <text evidence="2">The sequence shown here is derived from an EMBL/GenBank/DDBJ whole genome shotgun (WGS) entry which is preliminary data.</text>
</comment>
<sequence>ALAADLRGTWSELEGARKGWEKELWEGIGHLRQRVAVLGPNVRFAQNPEDLRKMVSSVEHKIQVCAEESRQQHQELASEEHNLEQALKASLTRFEAWSQDAPPRPAPRRRRANSCDGRLGPHRG</sequence>
<reference evidence="2" key="1">
    <citation type="submission" date="2021-02" db="EMBL/GenBank/DDBJ databases">
        <authorList>
            <person name="Dougan E. K."/>
            <person name="Rhodes N."/>
            <person name="Thang M."/>
            <person name="Chan C."/>
        </authorList>
    </citation>
    <scope>NUCLEOTIDE SEQUENCE</scope>
</reference>
<dbReference type="Proteomes" id="UP000649617">
    <property type="component" value="Unassembled WGS sequence"/>
</dbReference>
<keyword evidence="3" id="KW-1185">Reference proteome</keyword>
<feature type="non-terminal residue" evidence="2">
    <location>
        <position position="1"/>
    </location>
</feature>
<feature type="non-terminal residue" evidence="2">
    <location>
        <position position="124"/>
    </location>
</feature>
<gene>
    <name evidence="2" type="ORF">SPIL2461_LOCUS3344</name>
</gene>
<evidence type="ECO:0000256" key="1">
    <source>
        <dbReference type="SAM" id="MobiDB-lite"/>
    </source>
</evidence>
<evidence type="ECO:0000313" key="2">
    <source>
        <dbReference type="EMBL" id="CAE7228422.1"/>
    </source>
</evidence>
<feature type="region of interest" description="Disordered" evidence="1">
    <location>
        <begin position="94"/>
        <end position="124"/>
    </location>
</feature>
<protein>
    <submittedName>
        <fullName evidence="2">Uncharacterized protein</fullName>
    </submittedName>
</protein>
<dbReference type="EMBL" id="CAJNIZ010004042">
    <property type="protein sequence ID" value="CAE7228422.1"/>
    <property type="molecule type" value="Genomic_DNA"/>
</dbReference>
<name>A0A812KQZ2_SYMPI</name>
<dbReference type="OrthoDB" id="10400636at2759"/>
<evidence type="ECO:0000313" key="3">
    <source>
        <dbReference type="Proteomes" id="UP000649617"/>
    </source>
</evidence>
<organism evidence="2 3">
    <name type="scientific">Symbiodinium pilosum</name>
    <name type="common">Dinoflagellate</name>
    <dbReference type="NCBI Taxonomy" id="2952"/>
    <lineage>
        <taxon>Eukaryota</taxon>
        <taxon>Sar</taxon>
        <taxon>Alveolata</taxon>
        <taxon>Dinophyceae</taxon>
        <taxon>Suessiales</taxon>
        <taxon>Symbiodiniaceae</taxon>
        <taxon>Symbiodinium</taxon>
    </lineage>
</organism>